<proteinExistence type="predicted"/>
<feature type="transmembrane region" description="Helical" evidence="12">
    <location>
        <begin position="201"/>
        <end position="225"/>
    </location>
</feature>
<protein>
    <recommendedName>
        <fullName evidence="10">Xylose transport system permease protein XylH</fullName>
    </recommendedName>
</protein>
<keyword evidence="4" id="KW-0997">Cell inner membrane</keyword>
<evidence type="ECO:0000256" key="12">
    <source>
        <dbReference type="SAM" id="Phobius"/>
    </source>
</evidence>
<dbReference type="CDD" id="cd06579">
    <property type="entry name" value="TM_PBP1_transp_AraH_like"/>
    <property type="match status" value="1"/>
</dbReference>
<dbReference type="InterPro" id="IPR001851">
    <property type="entry name" value="ABC_transp_permease"/>
</dbReference>
<keyword evidence="8 12" id="KW-0472">Membrane</keyword>
<comment type="caution">
    <text evidence="13">The sequence shown here is derived from an EMBL/GenBank/DDBJ whole genome shotgun (WGS) entry which is preliminary data.</text>
</comment>
<feature type="transmembrane region" description="Helical" evidence="12">
    <location>
        <begin position="121"/>
        <end position="142"/>
    </location>
</feature>
<evidence type="ECO:0000256" key="2">
    <source>
        <dbReference type="ARBA" id="ARBA00022448"/>
    </source>
</evidence>
<evidence type="ECO:0000256" key="3">
    <source>
        <dbReference type="ARBA" id="ARBA00022475"/>
    </source>
</evidence>
<sequence>MTALNPAHATRSAALPPVAADSPPRPGGASLASLLRRPETGSFIGLMAVFLFFAAFGGANFLSSGGTASWLNVAAALGIVALPVGLLMIAGHLDISIGSMIPASSMTVAIVSGHYGAPIAVGIAAALGLGLLVGLINGLLVIRTAVPSLIVTLATLFAVAGLTLGLSVVLAGSTSVPLDAGPTAKALLGQYVGGGKFQVTLFWWAGAALVVGYVLHLSPMGNWLLALGGDKDSARNAGIPTERLTLWMFMGSSVSAAFVGMSQAILYNSAQVSAGMSFIFNSIISVVIGGVLLTGGYGSVIGIVLGTLTFAIVNQGIFFTGFDANWASLIIGVLLLLAVLMNNTFRKMALANGQGKTGKNKVNA</sequence>
<keyword evidence="5" id="KW-0762">Sugar transport</keyword>
<feature type="transmembrane region" description="Helical" evidence="12">
    <location>
        <begin position="300"/>
        <end position="320"/>
    </location>
</feature>
<dbReference type="AlphaFoldDB" id="A0A7C9TPD7"/>
<evidence type="ECO:0000256" key="4">
    <source>
        <dbReference type="ARBA" id="ARBA00022519"/>
    </source>
</evidence>
<evidence type="ECO:0000256" key="5">
    <source>
        <dbReference type="ARBA" id="ARBA00022597"/>
    </source>
</evidence>
<feature type="transmembrane region" description="Helical" evidence="12">
    <location>
        <begin position="246"/>
        <end position="266"/>
    </location>
</feature>
<feature type="transmembrane region" description="Helical" evidence="12">
    <location>
        <begin position="43"/>
        <end position="62"/>
    </location>
</feature>
<dbReference type="PANTHER" id="PTHR32196">
    <property type="entry name" value="ABC TRANSPORTER PERMEASE PROTEIN YPHD-RELATED-RELATED"/>
    <property type="match status" value="1"/>
</dbReference>
<feature type="region of interest" description="Disordered" evidence="11">
    <location>
        <begin position="1"/>
        <end position="25"/>
    </location>
</feature>
<evidence type="ECO:0000256" key="8">
    <source>
        <dbReference type="ARBA" id="ARBA00023136"/>
    </source>
</evidence>
<keyword evidence="2" id="KW-0813">Transport</keyword>
<feature type="transmembrane region" description="Helical" evidence="12">
    <location>
        <begin position="272"/>
        <end position="293"/>
    </location>
</feature>
<name>A0A7C9TPD7_9BURK</name>
<dbReference type="Proteomes" id="UP000484255">
    <property type="component" value="Unassembled WGS sequence"/>
</dbReference>
<dbReference type="EMBL" id="JAAGOH010000046">
    <property type="protein sequence ID" value="NDY93746.1"/>
    <property type="molecule type" value="Genomic_DNA"/>
</dbReference>
<keyword evidence="7 12" id="KW-1133">Transmembrane helix</keyword>
<keyword evidence="14" id="KW-1185">Reference proteome</keyword>
<dbReference type="RefSeq" id="WP_163459774.1">
    <property type="nucleotide sequence ID" value="NZ_JAAGOH010000046.1"/>
</dbReference>
<evidence type="ECO:0000256" key="10">
    <source>
        <dbReference type="ARBA" id="ARBA00035686"/>
    </source>
</evidence>
<dbReference type="GO" id="GO:0005886">
    <property type="term" value="C:plasma membrane"/>
    <property type="evidence" value="ECO:0007669"/>
    <property type="project" value="UniProtKB-SubCell"/>
</dbReference>
<reference evidence="13 14" key="1">
    <citation type="submission" date="2020-02" db="EMBL/GenBank/DDBJ databases">
        <title>Ideonella bacterium strain TBM-1.</title>
        <authorList>
            <person name="Chen W.-M."/>
        </authorList>
    </citation>
    <scope>NUCLEOTIDE SEQUENCE [LARGE SCALE GENOMIC DNA]</scope>
    <source>
        <strain evidence="13 14">TBM-1</strain>
    </source>
</reference>
<comment type="function">
    <text evidence="9">Part of the binding-protein-dependent transport system for D-xylose. Probably responsible for the translocation of the substrate across the membrane.</text>
</comment>
<dbReference type="Pfam" id="PF02653">
    <property type="entry name" value="BPD_transp_2"/>
    <property type="match status" value="1"/>
</dbReference>
<evidence type="ECO:0000256" key="7">
    <source>
        <dbReference type="ARBA" id="ARBA00022989"/>
    </source>
</evidence>
<feature type="transmembrane region" description="Helical" evidence="12">
    <location>
        <begin position="149"/>
        <end position="172"/>
    </location>
</feature>
<evidence type="ECO:0000313" key="14">
    <source>
        <dbReference type="Proteomes" id="UP000484255"/>
    </source>
</evidence>
<evidence type="ECO:0000256" key="9">
    <source>
        <dbReference type="ARBA" id="ARBA00035611"/>
    </source>
</evidence>
<evidence type="ECO:0000256" key="11">
    <source>
        <dbReference type="SAM" id="MobiDB-lite"/>
    </source>
</evidence>
<evidence type="ECO:0000256" key="6">
    <source>
        <dbReference type="ARBA" id="ARBA00022692"/>
    </source>
</evidence>
<evidence type="ECO:0000313" key="13">
    <source>
        <dbReference type="EMBL" id="NDY93746.1"/>
    </source>
</evidence>
<keyword evidence="3" id="KW-1003">Cell membrane</keyword>
<keyword evidence="6 12" id="KW-0812">Transmembrane</keyword>
<comment type="subcellular location">
    <subcellularLocation>
        <location evidence="1">Cell membrane</location>
        <topology evidence="1">Multi-pass membrane protein</topology>
    </subcellularLocation>
</comment>
<evidence type="ECO:0000256" key="1">
    <source>
        <dbReference type="ARBA" id="ARBA00004651"/>
    </source>
</evidence>
<dbReference type="PANTHER" id="PTHR32196:SF32">
    <property type="entry name" value="XYLOSE TRANSPORT SYSTEM PERMEASE PROTEIN XYLH"/>
    <property type="match status" value="1"/>
</dbReference>
<accession>A0A7C9TPD7</accession>
<feature type="transmembrane region" description="Helical" evidence="12">
    <location>
        <begin position="326"/>
        <end position="345"/>
    </location>
</feature>
<organism evidence="13 14">
    <name type="scientific">Ideonella livida</name>
    <dbReference type="NCBI Taxonomy" id="2707176"/>
    <lineage>
        <taxon>Bacteria</taxon>
        <taxon>Pseudomonadati</taxon>
        <taxon>Pseudomonadota</taxon>
        <taxon>Betaproteobacteria</taxon>
        <taxon>Burkholderiales</taxon>
        <taxon>Sphaerotilaceae</taxon>
        <taxon>Ideonella</taxon>
    </lineage>
</organism>
<feature type="transmembrane region" description="Helical" evidence="12">
    <location>
        <begin position="68"/>
        <end position="90"/>
    </location>
</feature>
<dbReference type="GO" id="GO:0022857">
    <property type="term" value="F:transmembrane transporter activity"/>
    <property type="evidence" value="ECO:0007669"/>
    <property type="project" value="InterPro"/>
</dbReference>
<gene>
    <name evidence="13" type="ORF">G3A44_21385</name>
</gene>